<dbReference type="GO" id="GO:0000981">
    <property type="term" value="F:DNA-binding transcription factor activity, RNA polymerase II-specific"/>
    <property type="evidence" value="ECO:0007669"/>
    <property type="project" value="TreeGrafter"/>
</dbReference>
<evidence type="ECO:0000313" key="9">
    <source>
        <dbReference type="Proteomes" id="UP000183832"/>
    </source>
</evidence>
<dbReference type="EMBL" id="CVRI01000024">
    <property type="protein sequence ID" value="CRK92121.1"/>
    <property type="molecule type" value="Genomic_DNA"/>
</dbReference>
<keyword evidence="1" id="KW-0479">Metal-binding</keyword>
<dbReference type="PROSITE" id="PS50097">
    <property type="entry name" value="BTB"/>
    <property type="match status" value="1"/>
</dbReference>
<evidence type="ECO:0000256" key="2">
    <source>
        <dbReference type="ARBA" id="ARBA00022737"/>
    </source>
</evidence>
<keyword evidence="5" id="KW-0539">Nucleus</keyword>
<name>A0A1J1I178_9DIPT</name>
<dbReference type="InterPro" id="IPR011333">
    <property type="entry name" value="SKP1/BTB/POZ_sf"/>
</dbReference>
<protein>
    <submittedName>
        <fullName evidence="8">CLUMA_CG005731, isoform A</fullName>
    </submittedName>
</protein>
<evidence type="ECO:0000256" key="6">
    <source>
        <dbReference type="SAM" id="MobiDB-lite"/>
    </source>
</evidence>
<feature type="compositionally biased region" description="Acidic residues" evidence="6">
    <location>
        <begin position="690"/>
        <end position="702"/>
    </location>
</feature>
<evidence type="ECO:0000256" key="4">
    <source>
        <dbReference type="ARBA" id="ARBA00022833"/>
    </source>
</evidence>
<dbReference type="Pfam" id="PF00651">
    <property type="entry name" value="BTB"/>
    <property type="match status" value="1"/>
</dbReference>
<feature type="compositionally biased region" description="Basic and acidic residues" evidence="6">
    <location>
        <begin position="794"/>
        <end position="823"/>
    </location>
</feature>
<keyword evidence="3" id="KW-0863">Zinc-finger</keyword>
<dbReference type="SUPFAM" id="SSF54695">
    <property type="entry name" value="POZ domain"/>
    <property type="match status" value="1"/>
</dbReference>
<dbReference type="PANTHER" id="PTHR24394:SF38">
    <property type="entry name" value="CENTROSOME-ASSOCIATED ZINC FINGER PROTEIN CP190"/>
    <property type="match status" value="1"/>
</dbReference>
<feature type="compositionally biased region" description="Basic and acidic residues" evidence="6">
    <location>
        <begin position="278"/>
        <end position="296"/>
    </location>
</feature>
<feature type="compositionally biased region" description="Basic and acidic residues" evidence="6">
    <location>
        <begin position="670"/>
        <end position="689"/>
    </location>
</feature>
<dbReference type="OrthoDB" id="10069414at2759"/>
<accession>A0A1J1I178</accession>
<dbReference type="Gene3D" id="3.30.710.10">
    <property type="entry name" value="Potassium Channel Kv1.1, Chain A"/>
    <property type="match status" value="1"/>
</dbReference>
<dbReference type="GO" id="GO:0005634">
    <property type="term" value="C:nucleus"/>
    <property type="evidence" value="ECO:0007669"/>
    <property type="project" value="TreeGrafter"/>
</dbReference>
<evidence type="ECO:0000256" key="1">
    <source>
        <dbReference type="ARBA" id="ARBA00022723"/>
    </source>
</evidence>
<dbReference type="GO" id="GO:0008270">
    <property type="term" value="F:zinc ion binding"/>
    <property type="evidence" value="ECO:0007669"/>
    <property type="project" value="UniProtKB-KW"/>
</dbReference>
<keyword evidence="9" id="KW-1185">Reference proteome</keyword>
<dbReference type="STRING" id="568069.A0A1J1I178"/>
<feature type="domain" description="BTB" evidence="7">
    <location>
        <begin position="39"/>
        <end position="106"/>
    </location>
</feature>
<reference evidence="8 9" key="1">
    <citation type="submission" date="2015-04" db="EMBL/GenBank/DDBJ databases">
        <authorList>
            <person name="Syromyatnikov M.Y."/>
            <person name="Popov V.N."/>
        </authorList>
    </citation>
    <scope>NUCLEOTIDE SEQUENCE [LARGE SCALE GENOMIC DNA]</scope>
</reference>
<dbReference type="Proteomes" id="UP000183832">
    <property type="component" value="Unassembled WGS sequence"/>
</dbReference>
<feature type="compositionally biased region" description="Basic and acidic residues" evidence="6">
    <location>
        <begin position="833"/>
        <end position="845"/>
    </location>
</feature>
<proteinExistence type="predicted"/>
<keyword evidence="2" id="KW-0677">Repeat</keyword>
<evidence type="ECO:0000256" key="5">
    <source>
        <dbReference type="ARBA" id="ARBA00023242"/>
    </source>
</evidence>
<evidence type="ECO:0000259" key="7">
    <source>
        <dbReference type="PROSITE" id="PS50097"/>
    </source>
</evidence>
<sequence>MNVLNVLIKLALSRPNSVDNWGTFFLQKLQNFFNKTDYCDLTLQFLDNSQLKVHRLVLSACTDYFNMLEQSCEMVEDILIMPNDLQADVIVPIVNFMYTGTLEFHYNMYEKLLKTSREMNMTVLSKLLEAHRQTSGSNMKQTQPVLLNKNATGVRSQPKVFYQKPSPAKTVFYKQGQTIIKHVSPTKPNIPEPIQIVTRFQQDKNSSRPSRFTVPDDIVPDAEGSFESISYESKPLLTASQLKREEENSPFENLRRGYTNNKRIASTSSSQSPPSKKPNLDDIKAEAEAQRQRNELSGEGEELDDTASDPDYDADQYFEEENDDSEDESNRNFKNSSGTVVKQTTKQITVNDCSGGNIDHAKILGEVLKKYPNLVKNPKNIKLKIMQKPSHPNSQQTTAIVRVVKQDNQSPTGRNTQLRSTPPIANSQPKKIDAKTMHELIRMGAENMKGPWLCLDCGSGGRPIKFLLHAHMRAVHRHMAKNDGTMEYSEDEEYEPSGHEVNSSGKKIEILSNIEIPVSESIKFEIDGTIVSQPSSEAEALTSVATGIATSLGLDDQFNIEQQLAQVHGEYEEKKENSEIITKLVAEDGTELELTAAQKEEILQQLHSQGATLTDNVVMVLDQGQLDVQSDNNLMVMYSESQENTSIDTTTNSMSAIKPEELEKAEIIFQDDQHVKEKQSDGEKSKLISELEEDWTEDDESSQQESKAEEPSIDTSQDDTAENEANEQNLNESAEEKEEEKEKEVNVQDHKKEIVEEANGKLKDILDDWQDEENYSKTNEEAQLTEDTPVVSLEEMKSENDSKLEEKKISEEKNDEDIKKELTESEDAPIVETSEKKELKNDLPKESSSTTEKSMEKSKIITDLLEEWNDDL</sequence>
<dbReference type="AlphaFoldDB" id="A0A1J1I178"/>
<organism evidence="8 9">
    <name type="scientific">Clunio marinus</name>
    <dbReference type="NCBI Taxonomy" id="568069"/>
    <lineage>
        <taxon>Eukaryota</taxon>
        <taxon>Metazoa</taxon>
        <taxon>Ecdysozoa</taxon>
        <taxon>Arthropoda</taxon>
        <taxon>Hexapoda</taxon>
        <taxon>Insecta</taxon>
        <taxon>Pterygota</taxon>
        <taxon>Neoptera</taxon>
        <taxon>Endopterygota</taxon>
        <taxon>Diptera</taxon>
        <taxon>Nematocera</taxon>
        <taxon>Chironomoidea</taxon>
        <taxon>Chironomidae</taxon>
        <taxon>Clunio</taxon>
    </lineage>
</organism>
<feature type="region of interest" description="Disordered" evidence="6">
    <location>
        <begin position="406"/>
        <end position="429"/>
    </location>
</feature>
<keyword evidence="4" id="KW-0862">Zinc</keyword>
<dbReference type="SMART" id="SM00225">
    <property type="entry name" value="BTB"/>
    <property type="match status" value="1"/>
</dbReference>
<evidence type="ECO:0000313" key="8">
    <source>
        <dbReference type="EMBL" id="CRK92121.1"/>
    </source>
</evidence>
<dbReference type="PANTHER" id="PTHR24394">
    <property type="entry name" value="ZINC FINGER PROTEIN"/>
    <property type="match status" value="1"/>
</dbReference>
<feature type="compositionally biased region" description="Basic and acidic residues" evidence="6">
    <location>
        <begin position="740"/>
        <end position="766"/>
    </location>
</feature>
<evidence type="ECO:0000256" key="3">
    <source>
        <dbReference type="ARBA" id="ARBA00022771"/>
    </source>
</evidence>
<gene>
    <name evidence="8" type="ORF">CLUMA_CG005731</name>
</gene>
<feature type="compositionally biased region" description="Acidic residues" evidence="6">
    <location>
        <begin position="298"/>
        <end position="327"/>
    </location>
</feature>
<feature type="region of interest" description="Disordered" evidence="6">
    <location>
        <begin position="240"/>
        <end position="341"/>
    </location>
</feature>
<dbReference type="InterPro" id="IPR000210">
    <property type="entry name" value="BTB/POZ_dom"/>
</dbReference>
<feature type="region of interest" description="Disordered" evidence="6">
    <location>
        <begin position="670"/>
        <end position="860"/>
    </location>
</feature>
<feature type="compositionally biased region" description="Acidic residues" evidence="6">
    <location>
        <begin position="716"/>
        <end position="725"/>
    </location>
</feature>